<protein>
    <submittedName>
        <fullName evidence="2">ASCH domain-containing protein</fullName>
    </submittedName>
</protein>
<sequence length="144" mass="16188">MPDQLPTVALSILQPWAWLIVNGYKDIENRKWRTHRRGPILIHTGKGIDQDAHADMLRGVHPCYDLGHLPADVHEAYRQTWEAGLIRRGGIVGQATITGCETQHRSWWFCGPFGFTLTDALPLPFMPLSGARGFFPATYTHEAA</sequence>
<gene>
    <name evidence="2" type="ORF">MZV50_07020</name>
</gene>
<evidence type="ECO:0000259" key="1">
    <source>
        <dbReference type="Pfam" id="PF04266"/>
    </source>
</evidence>
<dbReference type="Proteomes" id="UP001057520">
    <property type="component" value="Chromosome"/>
</dbReference>
<feature type="domain" description="ASCH" evidence="1">
    <location>
        <begin position="10"/>
        <end position="103"/>
    </location>
</feature>
<reference evidence="2 3" key="1">
    <citation type="submission" date="2022-04" db="EMBL/GenBank/DDBJ databases">
        <title>Genome sequence of soybean root-associated Caulobacter segnis RL271.</title>
        <authorList>
            <person name="Longley R."/>
            <person name="Bonito G."/>
            <person name="Trigodet F."/>
            <person name="Crosson S."/>
            <person name="Fiebig A."/>
        </authorList>
    </citation>
    <scope>NUCLEOTIDE SEQUENCE [LARGE SCALE GENOMIC DNA]</scope>
    <source>
        <strain evidence="2 3">RL271</strain>
    </source>
</reference>
<name>A0ABY4ZYL1_9CAUL</name>
<accession>A0ABY4ZYL1</accession>
<dbReference type="InterPro" id="IPR015947">
    <property type="entry name" value="PUA-like_sf"/>
</dbReference>
<dbReference type="EMBL" id="CP096040">
    <property type="protein sequence ID" value="USQ97289.1"/>
    <property type="molecule type" value="Genomic_DNA"/>
</dbReference>
<dbReference type="SUPFAM" id="SSF88697">
    <property type="entry name" value="PUA domain-like"/>
    <property type="match status" value="1"/>
</dbReference>
<proteinExistence type="predicted"/>
<organism evidence="2 3">
    <name type="scientific">Caulobacter segnis</name>
    <dbReference type="NCBI Taxonomy" id="88688"/>
    <lineage>
        <taxon>Bacteria</taxon>
        <taxon>Pseudomonadati</taxon>
        <taxon>Pseudomonadota</taxon>
        <taxon>Alphaproteobacteria</taxon>
        <taxon>Caulobacterales</taxon>
        <taxon>Caulobacteraceae</taxon>
        <taxon>Caulobacter</taxon>
    </lineage>
</organism>
<dbReference type="InterPro" id="IPR007374">
    <property type="entry name" value="ASCH_domain"/>
</dbReference>
<dbReference type="Pfam" id="PF04266">
    <property type="entry name" value="ASCH"/>
    <property type="match status" value="1"/>
</dbReference>
<evidence type="ECO:0000313" key="2">
    <source>
        <dbReference type="EMBL" id="USQ97289.1"/>
    </source>
</evidence>
<dbReference type="CDD" id="cd06554">
    <property type="entry name" value="ASCH_ASC-1_like"/>
    <property type="match status" value="1"/>
</dbReference>
<keyword evidence="3" id="KW-1185">Reference proteome</keyword>
<evidence type="ECO:0000313" key="3">
    <source>
        <dbReference type="Proteomes" id="UP001057520"/>
    </source>
</evidence>
<dbReference type="Gene3D" id="2.30.130.30">
    <property type="entry name" value="Hypothetical protein"/>
    <property type="match status" value="1"/>
</dbReference>